<feature type="compositionally biased region" description="Polar residues" evidence="1">
    <location>
        <begin position="1"/>
        <end position="19"/>
    </location>
</feature>
<keyword evidence="3" id="KW-1185">Reference proteome</keyword>
<dbReference type="InterPro" id="IPR043502">
    <property type="entry name" value="DNA/RNA_pol_sf"/>
</dbReference>
<dbReference type="PANTHER" id="PTHR47331:SF5">
    <property type="entry name" value="RIBONUCLEASE H"/>
    <property type="match status" value="1"/>
</dbReference>
<dbReference type="Proteomes" id="UP000078542">
    <property type="component" value="Unassembled WGS sequence"/>
</dbReference>
<evidence type="ECO:0000313" key="3">
    <source>
        <dbReference type="Proteomes" id="UP000078542"/>
    </source>
</evidence>
<dbReference type="SUPFAM" id="SSF56672">
    <property type="entry name" value="DNA/RNA polymerases"/>
    <property type="match status" value="1"/>
</dbReference>
<reference evidence="2 3" key="1">
    <citation type="submission" date="2016-03" db="EMBL/GenBank/DDBJ databases">
        <title>Cyphomyrmex costatus WGS genome.</title>
        <authorList>
            <person name="Nygaard S."/>
            <person name="Hu H."/>
            <person name="Boomsma J."/>
            <person name="Zhang G."/>
        </authorList>
    </citation>
    <scope>NUCLEOTIDE SEQUENCE [LARGE SCALE GENOMIC DNA]</scope>
    <source>
        <strain evidence="2">MS0001</strain>
        <tissue evidence="2">Whole body</tissue>
    </source>
</reference>
<dbReference type="STRING" id="456900.A0A151IM38"/>
<feature type="region of interest" description="Disordered" evidence="1">
    <location>
        <begin position="309"/>
        <end position="333"/>
    </location>
</feature>
<dbReference type="CDD" id="cd00303">
    <property type="entry name" value="retropepsin_like"/>
    <property type="match status" value="1"/>
</dbReference>
<organism evidence="2 3">
    <name type="scientific">Cyphomyrmex costatus</name>
    <dbReference type="NCBI Taxonomy" id="456900"/>
    <lineage>
        <taxon>Eukaryota</taxon>
        <taxon>Metazoa</taxon>
        <taxon>Ecdysozoa</taxon>
        <taxon>Arthropoda</taxon>
        <taxon>Hexapoda</taxon>
        <taxon>Insecta</taxon>
        <taxon>Pterygota</taxon>
        <taxon>Neoptera</taxon>
        <taxon>Endopterygota</taxon>
        <taxon>Hymenoptera</taxon>
        <taxon>Apocrita</taxon>
        <taxon>Aculeata</taxon>
        <taxon>Formicoidea</taxon>
        <taxon>Formicidae</taxon>
        <taxon>Myrmicinae</taxon>
        <taxon>Cyphomyrmex</taxon>
    </lineage>
</organism>
<dbReference type="GO" id="GO:0071897">
    <property type="term" value="P:DNA biosynthetic process"/>
    <property type="evidence" value="ECO:0007669"/>
    <property type="project" value="UniProtKB-ARBA"/>
</dbReference>
<sequence length="716" mass="80276">MEVANTSTRSSDTPVTDTRSYSRRGSLPKIRLPTFNGDLHTWRSFYDLFSSMVGHNEELNNVEKMHYLKTCLAGDAAKLVTNLKVTDNTFDIAWKNLTSRYENKRVLISAQLDRLFNLKPIKAKSSQELNSMMATVTESLGTLQTLNCHTSSWDPLLVHQLSRLLDEDTREAWEVKLGSSTAYPTLKEFEEFVTGRTRAWETLAPAVTKPATNKGRAPGAQSRSDRKIRSLVATTPSGKTGVECRLCKSIHPLYLCPNYLSQSLERRKRVIIKLKLCFNCLGPHRANSCTSPRRCKTCSGKHHITLHNDSKSSSQLLNKNASEHSTDSASESPPLTLLATCRAKAKTRDGRFITVRMLLDQGSELSFVLKELVHRLGLTRKSAAIPLTGIDGTFSGHTKGQVAVTLYSALDLTASYELRAYILPKLTCEIPFFEVSRHSWSHLDNLRLADPDFGKPGPIHVIIGTDSYGQIIHPNLIKGDPSSPVAQLTLFGWVISGPVNSSTSINQGSVYHCLVDTDLQDLLTRFWEQEEIPKSAITPLNPNDADCEEQFRSTVSRDRDGRYIVRLPLKSPVTLLGDSSATALRCMSRLRSRLNQDRTYAKLYSEFLLEYQTMGHMVPVAEPESANPFTCYLPHHGVLRKGSLSSNIRVVFNGSSRTSSGISLNDILHAGAKLQTNIFEVLLWFRSHRFVFSSDIVKMYRQILLHPDDQDFQRIF</sequence>
<evidence type="ECO:0000256" key="1">
    <source>
        <dbReference type="SAM" id="MobiDB-lite"/>
    </source>
</evidence>
<feature type="compositionally biased region" description="Polar residues" evidence="1">
    <location>
        <begin position="311"/>
        <end position="320"/>
    </location>
</feature>
<protein>
    <submittedName>
        <fullName evidence="2">Uncharacterized protein</fullName>
    </submittedName>
</protein>
<gene>
    <name evidence="2" type="ORF">ALC62_03129</name>
</gene>
<proteinExistence type="predicted"/>
<dbReference type="AlphaFoldDB" id="A0A151IM38"/>
<dbReference type="EMBL" id="KQ977080">
    <property type="protein sequence ID" value="KYN05933.1"/>
    <property type="molecule type" value="Genomic_DNA"/>
</dbReference>
<evidence type="ECO:0000313" key="2">
    <source>
        <dbReference type="EMBL" id="KYN05933.1"/>
    </source>
</evidence>
<name>A0A151IM38_9HYME</name>
<dbReference type="PANTHER" id="PTHR47331">
    <property type="entry name" value="PHD-TYPE DOMAIN-CONTAINING PROTEIN"/>
    <property type="match status" value="1"/>
</dbReference>
<accession>A0A151IM38</accession>
<feature type="region of interest" description="Disordered" evidence="1">
    <location>
        <begin position="1"/>
        <end position="23"/>
    </location>
</feature>
<dbReference type="InterPro" id="IPR005312">
    <property type="entry name" value="DUF1759"/>
</dbReference>
<dbReference type="Pfam" id="PF03564">
    <property type="entry name" value="DUF1759"/>
    <property type="match status" value="1"/>
</dbReference>